<dbReference type="AlphaFoldDB" id="S7VDF7"/>
<sequence length="131" mass="14439">MRISRMVWIVLAVAMGIVIAAPVGAGEAKLLTGDVWQKMSKDEKVAFIWGAGQVVTIEQAIMDKLPEMRQETFSAKVVEGMADTDMNQVVTTIDGFYAANPDKLDTAVFRVIWDEMIRPNIRTGIGGRPLQ</sequence>
<protein>
    <submittedName>
        <fullName evidence="1">Uncharacterized protein</fullName>
    </submittedName>
</protein>
<name>S7VDF7_DESML</name>
<accession>S7VDF7</accession>
<keyword evidence="2" id="KW-1185">Reference proteome</keyword>
<comment type="caution">
    <text evidence="1">The sequence shown here is derived from an EMBL/GenBank/DDBJ whole genome shotgun (WGS) entry which is preliminary data.</text>
</comment>
<evidence type="ECO:0000313" key="2">
    <source>
        <dbReference type="Proteomes" id="UP000014977"/>
    </source>
</evidence>
<dbReference type="RefSeq" id="WP_020876013.1">
    <property type="nucleotide sequence ID" value="NZ_ATHJ01000065.1"/>
</dbReference>
<dbReference type="EMBL" id="ATHJ01000065">
    <property type="protein sequence ID" value="EPR42503.1"/>
    <property type="molecule type" value="Genomic_DNA"/>
</dbReference>
<gene>
    <name evidence="1" type="ORF">dsmv_1629</name>
</gene>
<dbReference type="Proteomes" id="UP000014977">
    <property type="component" value="Unassembled WGS sequence"/>
</dbReference>
<dbReference type="eggNOG" id="ENOG5032Z28">
    <property type="taxonomic scope" value="Bacteria"/>
</dbReference>
<dbReference type="OrthoDB" id="6889413at2"/>
<proteinExistence type="predicted"/>
<organism evidence="1 2">
    <name type="scientific">Desulfococcus multivorans DSM 2059</name>
    <dbReference type="NCBI Taxonomy" id="1121405"/>
    <lineage>
        <taxon>Bacteria</taxon>
        <taxon>Pseudomonadati</taxon>
        <taxon>Thermodesulfobacteriota</taxon>
        <taxon>Desulfobacteria</taxon>
        <taxon>Desulfobacterales</taxon>
        <taxon>Desulfococcaceae</taxon>
        <taxon>Desulfococcus</taxon>
    </lineage>
</organism>
<evidence type="ECO:0000313" key="1">
    <source>
        <dbReference type="EMBL" id="EPR42503.1"/>
    </source>
</evidence>
<reference evidence="1 2" key="1">
    <citation type="journal article" date="2013" name="Genome Announc.">
        <title>Draft genome sequences for three mercury-methylating, sulfate-reducing bacteria.</title>
        <authorList>
            <person name="Brown S.D."/>
            <person name="Hurt R.A.Jr."/>
            <person name="Gilmour C.C."/>
            <person name="Elias D.A."/>
        </authorList>
    </citation>
    <scope>NUCLEOTIDE SEQUENCE [LARGE SCALE GENOMIC DNA]</scope>
    <source>
        <strain evidence="1 2">DSM 2059</strain>
    </source>
</reference>